<dbReference type="EMBL" id="CP020991">
    <property type="protein sequence ID" value="AUO18687.1"/>
    <property type="molecule type" value="Genomic_DNA"/>
</dbReference>
<dbReference type="InterPro" id="IPR020449">
    <property type="entry name" value="Tscrpt_reg_AraC-type_HTH"/>
</dbReference>
<accession>A0A2K9P085</accession>
<dbReference type="InterPro" id="IPR014710">
    <property type="entry name" value="RmlC-like_jellyroll"/>
</dbReference>
<dbReference type="Gene3D" id="2.60.120.10">
    <property type="entry name" value="Jelly Rolls"/>
    <property type="match status" value="1"/>
</dbReference>
<feature type="domain" description="HTH araC/xylS-type" evidence="4">
    <location>
        <begin position="165"/>
        <end position="263"/>
    </location>
</feature>
<evidence type="ECO:0000313" key="5">
    <source>
        <dbReference type="EMBL" id="AUO18687.1"/>
    </source>
</evidence>
<dbReference type="SMART" id="SM00342">
    <property type="entry name" value="HTH_ARAC"/>
    <property type="match status" value="1"/>
</dbReference>
<evidence type="ECO:0000256" key="2">
    <source>
        <dbReference type="ARBA" id="ARBA00023125"/>
    </source>
</evidence>
<gene>
    <name evidence="5" type="ORF">B9O19_00504</name>
</gene>
<reference evidence="5 6" key="1">
    <citation type="submission" date="2017-04" db="EMBL/GenBank/DDBJ databases">
        <title>Monoglobus pectinilyticus 14 draft genome.</title>
        <authorList>
            <person name="Kim C."/>
            <person name="Rosendale D.I."/>
            <person name="Kelly W.J."/>
            <person name="Tannock G.W."/>
            <person name="Patchett M.L."/>
            <person name="Jordens J.Z."/>
        </authorList>
    </citation>
    <scope>NUCLEOTIDE SEQUENCE [LARGE SCALE GENOMIC DNA]</scope>
    <source>
        <strain evidence="5 6">14</strain>
    </source>
</reference>
<dbReference type="PANTHER" id="PTHR43280">
    <property type="entry name" value="ARAC-FAMILY TRANSCRIPTIONAL REGULATOR"/>
    <property type="match status" value="1"/>
</dbReference>
<dbReference type="InterPro" id="IPR009057">
    <property type="entry name" value="Homeodomain-like_sf"/>
</dbReference>
<dbReference type="AlphaFoldDB" id="A0A2K9P085"/>
<name>A0A2K9P085_9FIRM</name>
<protein>
    <submittedName>
        <fullName evidence="5">AraC family transcriptional regulator</fullName>
    </submittedName>
</protein>
<dbReference type="SUPFAM" id="SSF46689">
    <property type="entry name" value="Homeodomain-like"/>
    <property type="match status" value="1"/>
</dbReference>
<dbReference type="InterPro" id="IPR018060">
    <property type="entry name" value="HTH_AraC"/>
</dbReference>
<evidence type="ECO:0000259" key="4">
    <source>
        <dbReference type="PROSITE" id="PS01124"/>
    </source>
</evidence>
<dbReference type="SUPFAM" id="SSF51215">
    <property type="entry name" value="Regulatory protein AraC"/>
    <property type="match status" value="1"/>
</dbReference>
<dbReference type="InterPro" id="IPR013096">
    <property type="entry name" value="Cupin_2"/>
</dbReference>
<proteinExistence type="predicted"/>
<dbReference type="RefSeq" id="WP_102364970.1">
    <property type="nucleotide sequence ID" value="NZ_CP020991.1"/>
</dbReference>
<keyword evidence="2" id="KW-0238">DNA-binding</keyword>
<dbReference type="GO" id="GO:0003700">
    <property type="term" value="F:DNA-binding transcription factor activity"/>
    <property type="evidence" value="ECO:0007669"/>
    <property type="project" value="InterPro"/>
</dbReference>
<keyword evidence="1" id="KW-0805">Transcription regulation</keyword>
<organism evidence="5 6">
    <name type="scientific">Monoglobus pectinilyticus</name>
    <dbReference type="NCBI Taxonomy" id="1981510"/>
    <lineage>
        <taxon>Bacteria</taxon>
        <taxon>Bacillati</taxon>
        <taxon>Bacillota</taxon>
        <taxon>Clostridia</taxon>
        <taxon>Monoglobales</taxon>
        <taxon>Monoglobaceae</taxon>
        <taxon>Monoglobus</taxon>
    </lineage>
</organism>
<dbReference type="GeneID" id="98061925"/>
<dbReference type="Gene3D" id="1.10.10.60">
    <property type="entry name" value="Homeodomain-like"/>
    <property type="match status" value="2"/>
</dbReference>
<evidence type="ECO:0000256" key="1">
    <source>
        <dbReference type="ARBA" id="ARBA00023015"/>
    </source>
</evidence>
<dbReference type="PROSITE" id="PS01124">
    <property type="entry name" value="HTH_ARAC_FAMILY_2"/>
    <property type="match status" value="1"/>
</dbReference>
<dbReference type="OrthoDB" id="9801721at2"/>
<evidence type="ECO:0000256" key="3">
    <source>
        <dbReference type="ARBA" id="ARBA00023163"/>
    </source>
</evidence>
<dbReference type="PRINTS" id="PR00032">
    <property type="entry name" value="HTHARAC"/>
</dbReference>
<dbReference type="GO" id="GO:0043565">
    <property type="term" value="F:sequence-specific DNA binding"/>
    <property type="evidence" value="ECO:0007669"/>
    <property type="project" value="InterPro"/>
</dbReference>
<sequence>MFNFYEVHQYELDVVHHHRALKYKSHLHNEFETIFLFEGEQGLIVNGSEYVLHEGDCAVIFPNVPHSYTRPDSIKKVNNAADSAIIFMPADALYAMFPDTRGSYPDECIINADTLNENAVLAFHKIFEEASINAQIGWAYIIFSHTIPLLMKNTLLSLQNSDTITRLLSYISLNFRKSLTLDMISDELGINKYYISRVFSNQIKVSFRTYLNVLRTNHAASLIKISDDNLEDIATDSGFESTRSFYRIFKDIYGVSPSQYRKMIRRYSIY</sequence>
<dbReference type="Proteomes" id="UP000235589">
    <property type="component" value="Chromosome"/>
</dbReference>
<keyword evidence="6" id="KW-1185">Reference proteome</keyword>
<evidence type="ECO:0000313" key="6">
    <source>
        <dbReference type="Proteomes" id="UP000235589"/>
    </source>
</evidence>
<keyword evidence="3" id="KW-0804">Transcription</keyword>
<dbReference type="PANTHER" id="PTHR43280:SF34">
    <property type="entry name" value="ARAC-FAMILY TRANSCRIPTIONAL REGULATOR"/>
    <property type="match status" value="1"/>
</dbReference>
<dbReference type="InterPro" id="IPR037923">
    <property type="entry name" value="HTH-like"/>
</dbReference>
<dbReference type="Pfam" id="PF12833">
    <property type="entry name" value="HTH_18"/>
    <property type="match status" value="1"/>
</dbReference>
<dbReference type="KEGG" id="mpec:B9O19_00504"/>
<dbReference type="Pfam" id="PF07883">
    <property type="entry name" value="Cupin_2"/>
    <property type="match status" value="1"/>
</dbReference>